<gene>
    <name evidence="2" type="ORF">K5I29_01350</name>
</gene>
<evidence type="ECO:0000313" key="3">
    <source>
        <dbReference type="Proteomes" id="UP001163328"/>
    </source>
</evidence>
<dbReference type="Proteomes" id="UP001163328">
    <property type="component" value="Chromosome"/>
</dbReference>
<evidence type="ECO:0000313" key="2">
    <source>
        <dbReference type="EMBL" id="UYW01598.1"/>
    </source>
</evidence>
<dbReference type="InterPro" id="IPR017850">
    <property type="entry name" value="Alkaline_phosphatase_core_sf"/>
</dbReference>
<dbReference type="CDD" id="cd16018">
    <property type="entry name" value="Enpp"/>
    <property type="match status" value="1"/>
</dbReference>
<dbReference type="Gene3D" id="3.30.1360.180">
    <property type="match status" value="1"/>
</dbReference>
<dbReference type="InterPro" id="IPR002591">
    <property type="entry name" value="Phosphodiest/P_Trfase"/>
</dbReference>
<protein>
    <submittedName>
        <fullName evidence="2">Ectonucleotide pyrophosphatase/phosphodiesterase</fullName>
    </submittedName>
</protein>
<dbReference type="RefSeq" id="WP_264434071.1">
    <property type="nucleotide sequence ID" value="NZ_CP081495.1"/>
</dbReference>
<keyword evidence="1" id="KW-0732">Signal</keyword>
<proteinExistence type="predicted"/>
<dbReference type="PANTHER" id="PTHR10151">
    <property type="entry name" value="ECTONUCLEOTIDE PYROPHOSPHATASE/PHOSPHODIESTERASE"/>
    <property type="match status" value="1"/>
</dbReference>
<keyword evidence="3" id="KW-1185">Reference proteome</keyword>
<dbReference type="Gene3D" id="3.40.720.10">
    <property type="entry name" value="Alkaline Phosphatase, subunit A"/>
    <property type="match status" value="1"/>
</dbReference>
<sequence length="424" mass="48179">MKKTILLLSCLVTTAVFAQKQQIDTAQIVIPNRINAEKTLEKPYVILISIDGYRYDYTDKYSAKNIKQMADSGVKAKAMIPSYPTITFPNHWSIITGLYPAHHGIVDNFFIDEDRKESYQMSNADNAEDGTWYGGNPLWSLAEGQGVVSASLQWVGSASDAGGNRPTYYYRYHEKFTPEQKVDKVVDWLKLPADQRPHFISLYFPEVDSAGHHFGPDSEQTEQAVQLIDQAIGKLITNVNALHLPNVNFVIVSDHGMKKVNKDEPIRIPAMLLNKDKYEYINSQSLLRVHVKDKKDIKATYKALKKNKTKDYQVYLAKKFPKNLHFSTKDDVFNRIGDIFLVPDAPHIFLENFKKTTTGKHGYNPYAVPEMKAIFYANGPEFKAAIEIDAFENVNVYPLIAEILDLEVQQPIDGKIEVLENILQ</sequence>
<dbReference type="SUPFAM" id="SSF53649">
    <property type="entry name" value="Alkaline phosphatase-like"/>
    <property type="match status" value="1"/>
</dbReference>
<dbReference type="Pfam" id="PF01663">
    <property type="entry name" value="Phosphodiest"/>
    <property type="match status" value="1"/>
</dbReference>
<dbReference type="EMBL" id="CP081495">
    <property type="protein sequence ID" value="UYW01598.1"/>
    <property type="molecule type" value="Genomic_DNA"/>
</dbReference>
<reference evidence="2" key="1">
    <citation type="submission" date="2021-08" db="EMBL/GenBank/DDBJ databases">
        <title>Flavobacterium sp. strain CC-SYL302.</title>
        <authorList>
            <person name="Lin S.-Y."/>
            <person name="Lee T.-H."/>
            <person name="Young C.-C."/>
        </authorList>
    </citation>
    <scope>NUCLEOTIDE SEQUENCE</scope>
    <source>
        <strain evidence="2">CC-SYL302</strain>
    </source>
</reference>
<organism evidence="2 3">
    <name type="scientific">Flavobacterium agricola</name>
    <dbReference type="NCBI Taxonomy" id="2870839"/>
    <lineage>
        <taxon>Bacteria</taxon>
        <taxon>Pseudomonadati</taxon>
        <taxon>Bacteroidota</taxon>
        <taxon>Flavobacteriia</taxon>
        <taxon>Flavobacteriales</taxon>
        <taxon>Flavobacteriaceae</taxon>
        <taxon>Flavobacterium</taxon>
    </lineage>
</organism>
<dbReference type="PANTHER" id="PTHR10151:SF120">
    <property type="entry name" value="BIS(5'-ADENOSYL)-TRIPHOSPHATASE"/>
    <property type="match status" value="1"/>
</dbReference>
<name>A0ABY6M3L2_9FLAO</name>
<accession>A0ABY6M3L2</accession>
<feature type="chain" id="PRO_5046761855" evidence="1">
    <location>
        <begin position="19"/>
        <end position="424"/>
    </location>
</feature>
<feature type="signal peptide" evidence="1">
    <location>
        <begin position="1"/>
        <end position="18"/>
    </location>
</feature>
<evidence type="ECO:0000256" key="1">
    <source>
        <dbReference type="SAM" id="SignalP"/>
    </source>
</evidence>